<feature type="region of interest" description="Disordered" evidence="1">
    <location>
        <begin position="309"/>
        <end position="397"/>
    </location>
</feature>
<feature type="compositionally biased region" description="Pro residues" evidence="1">
    <location>
        <begin position="331"/>
        <end position="352"/>
    </location>
</feature>
<dbReference type="Gene3D" id="2.120.10.30">
    <property type="entry name" value="TolB, C-terminal domain"/>
    <property type="match status" value="1"/>
</dbReference>
<proteinExistence type="predicted"/>
<dbReference type="InterPro" id="IPR011042">
    <property type="entry name" value="6-blade_b-propeller_TolB-like"/>
</dbReference>
<keyword evidence="2" id="KW-0472">Membrane</keyword>
<evidence type="ECO:0000313" key="4">
    <source>
        <dbReference type="Proteomes" id="UP001062223"/>
    </source>
</evidence>
<dbReference type="Proteomes" id="UP001062223">
    <property type="component" value="Chromosome"/>
</dbReference>
<keyword evidence="2" id="KW-1133">Transmembrane helix</keyword>
<dbReference type="Gene3D" id="2.40.10.500">
    <property type="match status" value="1"/>
</dbReference>
<sequence>MTQGTTISGGLRAAVLPGGVAVLVAGLVTVGVLNGFTVPAVGAVPDEWAPQTAETTAPPVAASFSAPNDVDHDALGRLVVADFAANGVLRRDVDGAWETVAGFGTHDAAMWNPSAVVALADGRFVVAEAGRRTVAVLDGGSVRRIPAPPVRRSVSELAVDGTTVWAAVPGSGELWTADLGSGDWTTVTGPWTDPGGVALSADGSALVVTDAQRDEVWRMQRSDGSVQALGFPATERARLLGVAVDDDDSVFAVDNSGGRVWSYDGEAWTVALDAAPDGSPLANPTAVSVDGPRMAVADYNRRRVVTATRSLAAEPTASTTVVGPPTTQAPEPVPTTPAPEPTGAPTPTPVPVPTATVTPTERPTTAPVPVPTVPDPTTGPVPPTPEVSTPVAPTPGATAPTAPVLTGGAAAAGPTTAGGAATPTTAAGTAAPAVPPTRSALAVTGASVAGPLLAAAVLLGLGLVVRSSRTRRNRG</sequence>
<feature type="region of interest" description="Disordered" evidence="1">
    <location>
        <begin position="409"/>
        <end position="432"/>
    </location>
</feature>
<dbReference type="SUPFAM" id="SSF101898">
    <property type="entry name" value="NHL repeat"/>
    <property type="match status" value="1"/>
</dbReference>
<organism evidence="3 4">
    <name type="scientific">Curtobacterium poinsettiae</name>
    <dbReference type="NCBI Taxonomy" id="159612"/>
    <lineage>
        <taxon>Bacteria</taxon>
        <taxon>Bacillati</taxon>
        <taxon>Actinomycetota</taxon>
        <taxon>Actinomycetes</taxon>
        <taxon>Micrococcales</taxon>
        <taxon>Microbacteriaceae</taxon>
        <taxon>Curtobacterium</taxon>
    </lineage>
</organism>
<evidence type="ECO:0000313" key="3">
    <source>
        <dbReference type="EMBL" id="UYC82156.1"/>
    </source>
</evidence>
<protein>
    <submittedName>
        <fullName evidence="3">Uncharacterized protein</fullName>
    </submittedName>
</protein>
<gene>
    <name evidence="3" type="ORF">OE229_06745</name>
</gene>
<feature type="transmembrane region" description="Helical" evidence="2">
    <location>
        <begin position="440"/>
        <end position="465"/>
    </location>
</feature>
<dbReference type="EMBL" id="CP106879">
    <property type="protein sequence ID" value="UYC82156.1"/>
    <property type="molecule type" value="Genomic_DNA"/>
</dbReference>
<name>A0A9Q9P9D6_9MICO</name>
<feature type="compositionally biased region" description="Low complexity" evidence="1">
    <location>
        <begin position="386"/>
        <end position="397"/>
    </location>
</feature>
<evidence type="ECO:0000256" key="1">
    <source>
        <dbReference type="SAM" id="MobiDB-lite"/>
    </source>
</evidence>
<accession>A0A9Q9P9D6</accession>
<reference evidence="3" key="1">
    <citation type="submission" date="2022-09" db="EMBL/GenBank/DDBJ databases">
        <title>Taxonomy of Curtobacterium flaccumfaciens.</title>
        <authorList>
            <person name="Osdaghi E."/>
            <person name="Taghavi S.M."/>
            <person name="Hamidizade M."/>
            <person name="Abachi H."/>
            <person name="Fazliarab A."/>
            <person name="Baeyen S."/>
            <person name="Portier P."/>
            <person name="Van Vaerenbergh J."/>
            <person name="Jacques M.-A."/>
        </authorList>
    </citation>
    <scope>NUCLEOTIDE SEQUENCE</scope>
    <source>
        <strain evidence="3">AGQB46</strain>
    </source>
</reference>
<feature type="compositionally biased region" description="Pro residues" evidence="1">
    <location>
        <begin position="366"/>
        <end position="385"/>
    </location>
</feature>
<keyword evidence="2" id="KW-0812">Transmembrane</keyword>
<feature type="compositionally biased region" description="Low complexity" evidence="1">
    <location>
        <begin position="353"/>
        <end position="365"/>
    </location>
</feature>
<dbReference type="AlphaFoldDB" id="A0A9Q9P9D6"/>
<dbReference type="RefSeq" id="WP_262137105.1">
    <property type="nucleotide sequence ID" value="NZ_CP106879.1"/>
</dbReference>
<dbReference type="KEGG" id="cpoi:OE229_06745"/>
<evidence type="ECO:0000256" key="2">
    <source>
        <dbReference type="SAM" id="Phobius"/>
    </source>
</evidence>